<protein>
    <submittedName>
        <fullName evidence="1">Uncharacterized protein</fullName>
    </submittedName>
</protein>
<accession>A0ABQ7DBL2</accession>
<evidence type="ECO:0000313" key="1">
    <source>
        <dbReference type="EMBL" id="KAF3568925.1"/>
    </source>
</evidence>
<name>A0ABQ7DBL2_BRACR</name>
<reference evidence="1 2" key="1">
    <citation type="journal article" date="2020" name="BMC Genomics">
        <title>Intraspecific diversification of the crop wild relative Brassica cretica Lam. using demographic model selection.</title>
        <authorList>
            <person name="Kioukis A."/>
            <person name="Michalopoulou V.A."/>
            <person name="Briers L."/>
            <person name="Pirintsos S."/>
            <person name="Studholme D.J."/>
            <person name="Pavlidis P."/>
            <person name="Sarris P.F."/>
        </authorList>
    </citation>
    <scope>NUCLEOTIDE SEQUENCE [LARGE SCALE GENOMIC DNA]</scope>
    <source>
        <strain evidence="2">cv. PFS-1207/04</strain>
    </source>
</reference>
<sequence length="111" mass="11968">MLLVHLPLILSIQKLTTKQLTKLIPENPGGFKSLIKIPPAHAVELLYFSDSPSSSSQEAADGSDIDASLCVFDGLAIELHKRLEAPSGTQGCFVHLANRTLQSMINMLGNI</sequence>
<dbReference type="EMBL" id="QGKV02000759">
    <property type="protein sequence ID" value="KAF3568925.1"/>
    <property type="molecule type" value="Genomic_DNA"/>
</dbReference>
<evidence type="ECO:0000313" key="2">
    <source>
        <dbReference type="Proteomes" id="UP000266723"/>
    </source>
</evidence>
<keyword evidence="2" id="KW-1185">Reference proteome</keyword>
<dbReference type="Proteomes" id="UP000266723">
    <property type="component" value="Unassembled WGS sequence"/>
</dbReference>
<proteinExistence type="predicted"/>
<gene>
    <name evidence="1" type="ORF">DY000_02014647</name>
</gene>
<comment type="caution">
    <text evidence="1">The sequence shown here is derived from an EMBL/GenBank/DDBJ whole genome shotgun (WGS) entry which is preliminary data.</text>
</comment>
<organism evidence="1 2">
    <name type="scientific">Brassica cretica</name>
    <name type="common">Mustard</name>
    <dbReference type="NCBI Taxonomy" id="69181"/>
    <lineage>
        <taxon>Eukaryota</taxon>
        <taxon>Viridiplantae</taxon>
        <taxon>Streptophyta</taxon>
        <taxon>Embryophyta</taxon>
        <taxon>Tracheophyta</taxon>
        <taxon>Spermatophyta</taxon>
        <taxon>Magnoliopsida</taxon>
        <taxon>eudicotyledons</taxon>
        <taxon>Gunneridae</taxon>
        <taxon>Pentapetalae</taxon>
        <taxon>rosids</taxon>
        <taxon>malvids</taxon>
        <taxon>Brassicales</taxon>
        <taxon>Brassicaceae</taxon>
        <taxon>Brassiceae</taxon>
        <taxon>Brassica</taxon>
    </lineage>
</organism>